<evidence type="ECO:0000313" key="1">
    <source>
        <dbReference type="EMBL" id="CDW34534.1"/>
    </source>
</evidence>
<sequence length="56" mass="6922">MYFVTICFGHWRLFFIAGNNVMNYAQIYLRNICLLELQKMSVMYKNPHRKHWRSTH</sequence>
<accession>A0A0K2U8I0</accession>
<proteinExistence type="predicted"/>
<name>A0A0K2U8I0_LEPSM</name>
<organism evidence="1">
    <name type="scientific">Lepeophtheirus salmonis</name>
    <name type="common">Salmon louse</name>
    <name type="synonym">Caligus salmonis</name>
    <dbReference type="NCBI Taxonomy" id="72036"/>
    <lineage>
        <taxon>Eukaryota</taxon>
        <taxon>Metazoa</taxon>
        <taxon>Ecdysozoa</taxon>
        <taxon>Arthropoda</taxon>
        <taxon>Crustacea</taxon>
        <taxon>Multicrustacea</taxon>
        <taxon>Hexanauplia</taxon>
        <taxon>Copepoda</taxon>
        <taxon>Siphonostomatoida</taxon>
        <taxon>Caligidae</taxon>
        <taxon>Lepeophtheirus</taxon>
    </lineage>
</organism>
<protein>
    <submittedName>
        <fullName evidence="1">Uncharacterized protein</fullName>
    </submittedName>
</protein>
<dbReference type="AlphaFoldDB" id="A0A0K2U8I0"/>
<dbReference type="EMBL" id="HACA01017173">
    <property type="protein sequence ID" value="CDW34534.1"/>
    <property type="molecule type" value="Transcribed_RNA"/>
</dbReference>
<reference evidence="1" key="1">
    <citation type="submission" date="2014-05" db="EMBL/GenBank/DDBJ databases">
        <authorList>
            <person name="Chronopoulou M."/>
        </authorList>
    </citation>
    <scope>NUCLEOTIDE SEQUENCE</scope>
    <source>
        <tissue evidence="1">Whole organism</tissue>
    </source>
</reference>